<dbReference type="PANTHER" id="PTHR35807">
    <property type="entry name" value="TRANSCRIPTIONAL REGULATOR REDD-RELATED"/>
    <property type="match status" value="1"/>
</dbReference>
<dbReference type="Pfam" id="PF03704">
    <property type="entry name" value="BTAD"/>
    <property type="match status" value="1"/>
</dbReference>
<organism evidence="4 5">
    <name type="scientific">Parafrankia irregularis</name>
    <dbReference type="NCBI Taxonomy" id="795642"/>
    <lineage>
        <taxon>Bacteria</taxon>
        <taxon>Bacillati</taxon>
        <taxon>Actinomycetota</taxon>
        <taxon>Actinomycetes</taxon>
        <taxon>Frankiales</taxon>
        <taxon>Frankiaceae</taxon>
        <taxon>Parafrankia</taxon>
    </lineage>
</organism>
<feature type="compositionally biased region" description="Pro residues" evidence="1">
    <location>
        <begin position="676"/>
        <end position="701"/>
    </location>
</feature>
<dbReference type="InterPro" id="IPR051677">
    <property type="entry name" value="AfsR-DnrI-RedD_regulator"/>
</dbReference>
<feature type="compositionally biased region" description="Low complexity" evidence="1">
    <location>
        <begin position="249"/>
        <end position="262"/>
    </location>
</feature>
<feature type="region of interest" description="Disordered" evidence="1">
    <location>
        <begin position="400"/>
        <end position="470"/>
    </location>
</feature>
<feature type="compositionally biased region" description="Pro residues" evidence="1">
    <location>
        <begin position="238"/>
        <end position="248"/>
    </location>
</feature>
<keyword evidence="5" id="KW-1185">Reference proteome</keyword>
<feature type="transmembrane region" description="Helical" evidence="2">
    <location>
        <begin position="20"/>
        <end position="41"/>
    </location>
</feature>
<dbReference type="Gene3D" id="1.25.40.10">
    <property type="entry name" value="Tetratricopeptide repeat domain"/>
    <property type="match status" value="1"/>
</dbReference>
<feature type="transmembrane region" description="Helical" evidence="2">
    <location>
        <begin position="78"/>
        <end position="102"/>
    </location>
</feature>
<dbReference type="InterPro" id="IPR018392">
    <property type="entry name" value="LysM"/>
</dbReference>
<evidence type="ECO:0000256" key="1">
    <source>
        <dbReference type="SAM" id="MobiDB-lite"/>
    </source>
</evidence>
<evidence type="ECO:0000256" key="2">
    <source>
        <dbReference type="SAM" id="Phobius"/>
    </source>
</evidence>
<gene>
    <name evidence="4" type="ORF">Ga0074812_1499</name>
</gene>
<proteinExistence type="predicted"/>
<feature type="compositionally biased region" description="Pro residues" evidence="1">
    <location>
        <begin position="263"/>
        <end position="277"/>
    </location>
</feature>
<dbReference type="Gene3D" id="1.10.10.10">
    <property type="entry name" value="Winged helix-like DNA-binding domain superfamily/Winged helix DNA-binding domain"/>
    <property type="match status" value="1"/>
</dbReference>
<feature type="transmembrane region" description="Helical" evidence="2">
    <location>
        <begin position="114"/>
        <end position="132"/>
    </location>
</feature>
<dbReference type="AlphaFoldDB" id="A0A0S4QYZ2"/>
<dbReference type="PROSITE" id="PS51782">
    <property type="entry name" value="LYSM"/>
    <property type="match status" value="1"/>
</dbReference>
<dbReference type="PRINTS" id="PR01217">
    <property type="entry name" value="PRICHEXTENSN"/>
</dbReference>
<keyword evidence="2" id="KW-0812">Transmembrane</keyword>
<dbReference type="InterPro" id="IPR011990">
    <property type="entry name" value="TPR-like_helical_dom_sf"/>
</dbReference>
<keyword evidence="4" id="KW-0238">DNA-binding</keyword>
<reference evidence="5" key="1">
    <citation type="submission" date="2015-11" db="EMBL/GenBank/DDBJ databases">
        <authorList>
            <person name="Varghese N."/>
        </authorList>
    </citation>
    <scope>NUCLEOTIDE SEQUENCE [LARGE SCALE GENOMIC DNA]</scope>
    <source>
        <strain evidence="5">DSM 45899</strain>
    </source>
</reference>
<dbReference type="InterPro" id="IPR005158">
    <property type="entry name" value="BTAD"/>
</dbReference>
<accession>A0A0S4QYZ2</accession>
<keyword evidence="2" id="KW-0472">Membrane</keyword>
<feature type="compositionally biased region" description="Pro residues" evidence="1">
    <location>
        <begin position="424"/>
        <end position="434"/>
    </location>
</feature>
<feature type="compositionally biased region" description="Low complexity" evidence="1">
    <location>
        <begin position="278"/>
        <end position="299"/>
    </location>
</feature>
<feature type="region of interest" description="Disordered" evidence="1">
    <location>
        <begin position="651"/>
        <end position="724"/>
    </location>
</feature>
<feature type="region of interest" description="Disordered" evidence="1">
    <location>
        <begin position="968"/>
        <end position="996"/>
    </location>
</feature>
<protein>
    <submittedName>
        <fullName evidence="4">DNA-binding transcriptional activator of the SARP family</fullName>
    </submittedName>
</protein>
<evidence type="ECO:0000313" key="4">
    <source>
        <dbReference type="EMBL" id="CUU60865.1"/>
    </source>
</evidence>
<dbReference type="RefSeq" id="WP_091286479.1">
    <property type="nucleotide sequence ID" value="NZ_FAOZ01000049.1"/>
</dbReference>
<sequence>MSRRHRPRRVGPLHRLAGLARALGALTASGVLLIAAPAVMWRLVGWPLPDRVPAWDDVVAGLTGPLTQDLILGLIGALFWYTYALLVLSVAVEVVATAGGWTRPRLPTAGPAQALAAVLVGTVLAGLLTATARASTGPPTAAVLTAYARPAAVTAPADPTADAARPPAAANAMVPAGLECTVAPYDTLWSLAEDWLHGDGLRWREIWTLNQGRVQADGTALTNPDLLRPGWILRLPPDAQPPTPPMAPEGPDTTAAPHASGPATPPTTTPAPLPPTAPGTAAPAAPAAPGTFSPAPSAPGWTPTIPANPAPSTPGPAPHTSPAPRTDTPAPHPAPPGQDRPVRLPSGAALPLSLITALAAAVVAARLLRSRRRRVPTPPGQPIPTDPPLPLVVREILRASRPPTDDTDNPDDGDGNDDGQGPQDPEPGSDPDPVPASERHDPPQRVPAGPSPTPRPADAIPGPAEAGDLDGPLAELVRTGRLDLHGPGAPAAARALLVHVLAAHHSDHTAWPSRLIIPSGLADRLDLPHAVLDVLPQVTITATTQNALDLADREALRRARLAEDTTAASLEELRAGLPDEMIPTVLLVATVASADDGRLGALAHAGARVGLYLLTLDPTGGPAGDGQPAPPWHLTPAQTRDLLRLLADAADQPTPTTDSPPPTETAAPNPMVEALPAPPTGTPPPPDPGPPPVPAEPPADDPPTTSTVDEPAGQPGHLDRPGPRVRLMLFGRPAVHLDGTPLVGGLRTLSLEIAAHLAVHPSGVTGDRLAADLLPDQDPTRARNQAYRAVAALRDTLRTATGDPTLTPILNSKAGYRLNPAVVDVDVWEFDAALHAAGHAPDDPARVLALTRAVALATATPLGDTAYDWSAPIVADLEHRAVDTLADLADLLADDHPDRALAYLEQALALTPTVEDLYRHVMSLHAARGRVDAVRRTYQRLRDALDAHGLDVDPTPETQALLAHLTRTPRPTPAPATTGPRRIVRPAIRHPDRPST</sequence>
<keyword evidence="2" id="KW-1133">Transmembrane helix</keyword>
<dbReference type="InterPro" id="IPR036388">
    <property type="entry name" value="WH-like_DNA-bd_sf"/>
</dbReference>
<feature type="compositionally biased region" description="Acidic residues" evidence="1">
    <location>
        <begin position="405"/>
        <end position="417"/>
    </location>
</feature>
<dbReference type="InterPro" id="IPR036779">
    <property type="entry name" value="LysM_dom_sf"/>
</dbReference>
<dbReference type="GO" id="GO:0003677">
    <property type="term" value="F:DNA binding"/>
    <property type="evidence" value="ECO:0007669"/>
    <property type="project" value="UniProtKB-KW"/>
</dbReference>
<evidence type="ECO:0000259" key="3">
    <source>
        <dbReference type="PROSITE" id="PS51782"/>
    </source>
</evidence>
<dbReference type="SMART" id="SM01043">
    <property type="entry name" value="BTAD"/>
    <property type="match status" value="1"/>
</dbReference>
<dbReference type="EMBL" id="FAOZ01000049">
    <property type="protein sequence ID" value="CUU60865.1"/>
    <property type="molecule type" value="Genomic_DNA"/>
</dbReference>
<name>A0A0S4QYZ2_9ACTN</name>
<dbReference type="Gene3D" id="3.10.350.10">
    <property type="entry name" value="LysM domain"/>
    <property type="match status" value="1"/>
</dbReference>
<feature type="compositionally biased region" description="Pro residues" evidence="1">
    <location>
        <begin position="306"/>
        <end position="321"/>
    </location>
</feature>
<dbReference type="Proteomes" id="UP000198802">
    <property type="component" value="Unassembled WGS sequence"/>
</dbReference>
<feature type="domain" description="LysM" evidence="3">
    <location>
        <begin position="178"/>
        <end position="235"/>
    </location>
</feature>
<evidence type="ECO:0000313" key="5">
    <source>
        <dbReference type="Proteomes" id="UP000198802"/>
    </source>
</evidence>
<feature type="region of interest" description="Disordered" evidence="1">
    <location>
        <begin position="231"/>
        <end position="345"/>
    </location>
</feature>
<dbReference type="SUPFAM" id="SSF48452">
    <property type="entry name" value="TPR-like"/>
    <property type="match status" value="1"/>
</dbReference>